<comment type="caution">
    <text evidence="1">The sequence shown here is derived from an EMBL/GenBank/DDBJ whole genome shotgun (WGS) entry which is preliminary data.</text>
</comment>
<evidence type="ECO:0000313" key="1">
    <source>
        <dbReference type="EMBL" id="MBK1813990.1"/>
    </source>
</evidence>
<dbReference type="AlphaFoldDB" id="A0A934R1U9"/>
<keyword evidence="2" id="KW-1185">Reference proteome</keyword>
<accession>A0A934R1U9</accession>
<gene>
    <name evidence="1" type="ORF">JIN84_00010</name>
</gene>
<evidence type="ECO:0000313" key="2">
    <source>
        <dbReference type="Proteomes" id="UP000600139"/>
    </source>
</evidence>
<name>A0A934R1U9_9BACT</name>
<reference evidence="1" key="1">
    <citation type="submission" date="2021-01" db="EMBL/GenBank/DDBJ databases">
        <title>Modified the classification status of verrucomicrobia.</title>
        <authorList>
            <person name="Feng X."/>
        </authorList>
    </citation>
    <scope>NUCLEOTIDE SEQUENCE</scope>
    <source>
        <strain evidence="1">JCM 18052</strain>
    </source>
</reference>
<evidence type="ECO:0008006" key="3">
    <source>
        <dbReference type="Google" id="ProtNLM"/>
    </source>
</evidence>
<sequence length="247" mass="26224">MSITAHGALIVSYAEDSNDFNSRLTNTTVFDFDSLSGGNRTNVSWNTVGTYNNLYIKSADKFGGAGNPGGSKYSVQGASLGAATTTTLTLVGQHAYFGFWWSAGDANNVLSFYNNNGVTDTLVAQFSTSTLLAAIAGSPEYKGSPVTNYLNQNSAEAYAFVNLFGSSGNTWNKIVFSNLGTSGFETDNHTDRVLPWGSYPEEVNKPYPGKVIASVSGTTVTVIPEPSSALLPLLGAAVLIPLRRRRC</sequence>
<organism evidence="1 2">
    <name type="scientific">Luteolibacter yonseiensis</name>
    <dbReference type="NCBI Taxonomy" id="1144680"/>
    <lineage>
        <taxon>Bacteria</taxon>
        <taxon>Pseudomonadati</taxon>
        <taxon>Verrucomicrobiota</taxon>
        <taxon>Verrucomicrobiia</taxon>
        <taxon>Verrucomicrobiales</taxon>
        <taxon>Verrucomicrobiaceae</taxon>
        <taxon>Luteolibacter</taxon>
    </lineage>
</organism>
<dbReference type="RefSeq" id="WP_200348956.1">
    <property type="nucleotide sequence ID" value="NZ_BAABHZ010000005.1"/>
</dbReference>
<proteinExistence type="predicted"/>
<dbReference type="Proteomes" id="UP000600139">
    <property type="component" value="Unassembled WGS sequence"/>
</dbReference>
<dbReference type="EMBL" id="JAENIK010000001">
    <property type="protein sequence ID" value="MBK1813990.1"/>
    <property type="molecule type" value="Genomic_DNA"/>
</dbReference>
<protein>
    <recommendedName>
        <fullName evidence="3">PEP-CTERM sorting domain-containing protein</fullName>
    </recommendedName>
</protein>